<dbReference type="Proteomes" id="UP000599391">
    <property type="component" value="Unassembled WGS sequence"/>
</dbReference>
<dbReference type="EMBL" id="JAECZB010000080">
    <property type="protein sequence ID" value="MBH8554656.1"/>
    <property type="molecule type" value="Genomic_DNA"/>
</dbReference>
<protein>
    <recommendedName>
        <fullName evidence="3">Water stress protein</fullName>
    </recommendedName>
</protein>
<gene>
    <name evidence="1" type="ORF">I8751_20305</name>
</gene>
<comment type="caution">
    <text evidence="1">The sequence shown here is derived from an EMBL/GenBank/DDBJ whole genome shotgun (WGS) entry which is preliminary data.</text>
</comment>
<sequence>MVLRYYGYTIGDTDANPSLAGNQLQVFRFAIPPAGSSGVTVIPELVGLVTVPTSTSASFELEGLGTNPVSRRVSAVNEPKLGTDPDLAIRVGAVDRPFGSPSIATPTRTPSNLNRFGSESGADFGRDFSVSSQPVVLYNLGSNDDSDEGPIGSSLYKISTSTPGTISLVDSTPTAAEIAGTTPTNPGKYADGLTVDNLMPGRYRALASDIRTIDDAATDPTKNNLYKVDLLTGQLSAPIALYSSLANNRPLALNLDSGLAFTRISNSDPGGQRLVGLLEDGKVIAIQPTDSVVNGVTRYGYLDDFNAPGLGIGDGRASAFLLGRVDFAAAGGIPGADYEGLAIVYEDSVTG</sequence>
<accession>A0A8J7HGN2</accession>
<evidence type="ECO:0000313" key="1">
    <source>
        <dbReference type="EMBL" id="MBH8554656.1"/>
    </source>
</evidence>
<keyword evidence="2" id="KW-1185">Reference proteome</keyword>
<reference evidence="1 2" key="1">
    <citation type="journal article" date="2021" name="Int. J. Syst. Evol. Microbiol.">
        <title>Amazonocrinis nigriterrae gen. nov., sp. nov., Atlanticothrix silvestris gen. nov., sp. nov. and Dendronalium phyllosphericum gen. nov., sp. nov., nostocacean cyanobacteria from Brazilian environments.</title>
        <authorList>
            <person name="Alvarenga D.O."/>
            <person name="Andreote A.P.D."/>
            <person name="Branco L.H.Z."/>
            <person name="Delbaje E."/>
            <person name="Cruz R.B."/>
            <person name="Varani A.M."/>
            <person name="Fiore M.F."/>
        </authorList>
    </citation>
    <scope>NUCLEOTIDE SEQUENCE [LARGE SCALE GENOMIC DNA]</scope>
    <source>
        <strain evidence="1 2">CENA357</strain>
    </source>
</reference>
<evidence type="ECO:0000313" key="2">
    <source>
        <dbReference type="Proteomes" id="UP000599391"/>
    </source>
</evidence>
<name>A0A8J7HGN2_9CYAN</name>
<dbReference type="AlphaFoldDB" id="A0A8J7HGN2"/>
<evidence type="ECO:0008006" key="3">
    <source>
        <dbReference type="Google" id="ProtNLM"/>
    </source>
</evidence>
<dbReference type="RefSeq" id="WP_214440890.1">
    <property type="nucleotide sequence ID" value="NZ_JAECZB010000080.1"/>
</dbReference>
<proteinExistence type="predicted"/>
<organism evidence="1 2">
    <name type="scientific">Atlanticothrix silvestris CENA357</name>
    <dbReference type="NCBI Taxonomy" id="1725252"/>
    <lineage>
        <taxon>Bacteria</taxon>
        <taxon>Bacillati</taxon>
        <taxon>Cyanobacteriota</taxon>
        <taxon>Cyanophyceae</taxon>
        <taxon>Nostocales</taxon>
        <taxon>Nodulariaceae</taxon>
        <taxon>Atlanticothrix</taxon>
        <taxon>Atlanticothrix silvestris</taxon>
    </lineage>
</organism>